<dbReference type="GO" id="GO:0003968">
    <property type="term" value="F:RNA-directed RNA polymerase activity"/>
    <property type="evidence" value="ECO:0007669"/>
    <property type="project" value="UniProtKB-KW"/>
</dbReference>
<organism evidence="4">
    <name type="scientific">Diaporthe gulyae mitovirus 4</name>
    <dbReference type="NCBI Taxonomy" id="3077428"/>
    <lineage>
        <taxon>Viruses</taxon>
        <taxon>Riboviria</taxon>
        <taxon>Orthornavirae</taxon>
        <taxon>Lenarviricota</taxon>
        <taxon>Howeltoviricetes</taxon>
        <taxon>Cryppavirales</taxon>
        <taxon>Mitoviridae</taxon>
        <taxon>Mitovirus</taxon>
    </lineage>
</organism>
<accession>A0AA96H9T8</accession>
<evidence type="ECO:0000256" key="3">
    <source>
        <dbReference type="ARBA" id="ARBA00022695"/>
    </source>
</evidence>
<keyword evidence="2" id="KW-0808">Transferase</keyword>
<dbReference type="InterPro" id="IPR008686">
    <property type="entry name" value="RNA_pol_mitovir"/>
</dbReference>
<proteinExistence type="predicted"/>
<dbReference type="SUPFAM" id="SSF56672">
    <property type="entry name" value="DNA/RNA polymerases"/>
    <property type="match status" value="1"/>
</dbReference>
<dbReference type="InterPro" id="IPR043502">
    <property type="entry name" value="DNA/RNA_pol_sf"/>
</dbReference>
<dbReference type="PANTHER" id="PTHR34456:SF13">
    <property type="entry name" value="REVERSE TRANSCRIPTASE DOMAIN-CONTAINING PROTEIN"/>
    <property type="match status" value="1"/>
</dbReference>
<dbReference type="PANTHER" id="PTHR34456">
    <property type="entry name" value="MITOVIRUS RNA-DEPENDENT RNA POLYMERASE"/>
    <property type="match status" value="1"/>
</dbReference>
<evidence type="ECO:0000256" key="1">
    <source>
        <dbReference type="ARBA" id="ARBA00022484"/>
    </source>
</evidence>
<keyword evidence="3" id="KW-0548">Nucleotidyltransferase</keyword>
<keyword evidence="1 4" id="KW-0696">RNA-directed RNA polymerase</keyword>
<sequence length="697" mass="79692">MTKFESLKRRLVLIKDLVSIKISLIIVRHWLEVPPSLYLELVKHTVSRFERIALTRGLLAAVKEMKNSRLVFTRWLCGRPIKGDVGCPIWKGQLLPKMIPKRVMSELIRTKDIKLIKAILTVLSVSRYFKGGTPLDTDNITRGADPILPKSSELILALRRLGITPGLDRPTKGNFEWVVSAGPNGPSISSALQDLPKFLQLFSFQVLIMRPDLLSKLTLLHTWIVYLKLPTLLGLSSFRDDSLRKISVKDDRECKSRPFAIFDYWSQMTLKPLHDELYRLLRLIPQDCTYNQNEGIKKMQEYQSTKNFYSYDLTAATDRFPVSLQVAVMSLMYGSDYAKAWQEIMTREPFRLKGVERPIRWATGQPLGAKSSWAMFTLCHHVVVQLAAIRTNSDAQYVVLGDDIVLLGRPLATEYKRIMSQLGVDISPSKSHVSKDTFEFAKRWSHKSQDVSGFPIVGFIETLSKPLELAALLALEAPSRGYLKHVCPRSLSLVLSPLGDLAMIQPFRLAVWTADRTCWYYAFLSWLHTGHSGWAKYIVQTAGYVRNPYTSHELLSEVVRNKWLELINEGLMKLMMFASGLYSTIPVEITDWNDTSSSEVPVWFAHGTEIQFSETLKTIPIFEALEDEHHMRYEKYLQDRLSDDKVKALSLRELEELKLPPKPQLKGFEPIRPKENVRALSLLSQGLNREIRTLITD</sequence>
<evidence type="ECO:0000256" key="2">
    <source>
        <dbReference type="ARBA" id="ARBA00022679"/>
    </source>
</evidence>
<name>A0AA96H9T8_9VIRU</name>
<evidence type="ECO:0000313" key="4">
    <source>
        <dbReference type="EMBL" id="WNM95032.1"/>
    </source>
</evidence>
<protein>
    <submittedName>
        <fullName evidence="4">RNA-dependent RNA polymerase</fullName>
    </submittedName>
</protein>
<dbReference type="Pfam" id="PF05919">
    <property type="entry name" value="Mitovir_RNA_pol"/>
    <property type="match status" value="1"/>
</dbReference>
<dbReference type="EMBL" id="OR224969">
    <property type="protein sequence ID" value="WNM95032.1"/>
    <property type="molecule type" value="Genomic_RNA"/>
</dbReference>
<reference evidence="4" key="1">
    <citation type="submission" date="2023-06" db="EMBL/GenBank/DDBJ databases">
        <title>Mycovirome of Diapothe helianthi and D. gulyae, causal agents of Phomopsis stem canker of sunflower, sheds light on interspecieces transmission.</title>
        <authorList>
            <person name="Wu C.-F."/>
            <person name="Zellner W."/>
            <person name="Kontz B."/>
            <person name="Kashyap R."/>
            <person name="Mathew F."/>
            <person name="Marzano S.-Y.L."/>
        </authorList>
    </citation>
    <scope>NUCLEOTIDE SEQUENCE</scope>
    <source>
        <strain evidence="4">DgM10</strain>
    </source>
</reference>